<dbReference type="GO" id="GO:0042597">
    <property type="term" value="C:periplasmic space"/>
    <property type="evidence" value="ECO:0007669"/>
    <property type="project" value="UniProtKB-SubCell"/>
</dbReference>
<dbReference type="CDD" id="cd11614">
    <property type="entry name" value="SAF_CpaB_FlgA_like"/>
    <property type="match status" value="1"/>
</dbReference>
<evidence type="ECO:0000256" key="5">
    <source>
        <dbReference type="ARBA" id="ARBA00022764"/>
    </source>
</evidence>
<protein>
    <recommendedName>
        <fullName evidence="3 7">Flagella basal body P-ring formation protein FlgA</fullName>
    </recommendedName>
</protein>
<dbReference type="NCBIfam" id="TIGR03170">
    <property type="entry name" value="flgA_cterm"/>
    <property type="match status" value="1"/>
</dbReference>
<comment type="caution">
    <text evidence="10">The sequence shown here is derived from an EMBL/GenBank/DDBJ whole genome shotgun (WGS) entry which is preliminary data.</text>
</comment>
<keyword evidence="8" id="KW-0472">Membrane</keyword>
<evidence type="ECO:0000256" key="4">
    <source>
        <dbReference type="ARBA" id="ARBA00022729"/>
    </source>
</evidence>
<comment type="similarity">
    <text evidence="2 7">Belongs to the FlgA family.</text>
</comment>
<dbReference type="InterPro" id="IPR013974">
    <property type="entry name" value="SAF"/>
</dbReference>
<keyword evidence="10" id="KW-0282">Flagellum</keyword>
<evidence type="ECO:0000256" key="6">
    <source>
        <dbReference type="ARBA" id="ARBA00025643"/>
    </source>
</evidence>
<dbReference type="RefSeq" id="WP_065576765.1">
    <property type="nucleotide sequence ID" value="NZ_JBNGCH010000467.1"/>
</dbReference>
<evidence type="ECO:0000256" key="3">
    <source>
        <dbReference type="ARBA" id="ARBA00014754"/>
    </source>
</evidence>
<dbReference type="InterPro" id="IPR041231">
    <property type="entry name" value="FlgA_N"/>
</dbReference>
<dbReference type="Proteomes" id="UP000093173">
    <property type="component" value="Unassembled WGS sequence"/>
</dbReference>
<dbReference type="Gene3D" id="3.90.1210.10">
    <property type="entry name" value="Antifreeze-like/N-acetylneuraminic acid synthase C-terminal domain"/>
    <property type="match status" value="1"/>
</dbReference>
<comment type="subcellular location">
    <subcellularLocation>
        <location evidence="1 7">Periplasm</location>
    </subcellularLocation>
</comment>
<proteinExistence type="inferred from homology"/>
<dbReference type="Pfam" id="PF13144">
    <property type="entry name" value="ChapFlgA"/>
    <property type="match status" value="1"/>
</dbReference>
<keyword evidence="10" id="KW-0969">Cilium</keyword>
<dbReference type="InterPro" id="IPR017585">
    <property type="entry name" value="SAF_FlgA"/>
</dbReference>
<feature type="domain" description="SAF" evidence="9">
    <location>
        <begin position="126"/>
        <end position="188"/>
    </location>
</feature>
<keyword evidence="5 7" id="KW-0574">Periplasm</keyword>
<feature type="transmembrane region" description="Helical" evidence="8">
    <location>
        <begin position="22"/>
        <end position="41"/>
    </location>
</feature>
<dbReference type="PANTHER" id="PTHR36307">
    <property type="entry name" value="FLAGELLA BASAL BODY P-RING FORMATION PROTEIN FLGA"/>
    <property type="match status" value="1"/>
</dbReference>
<dbReference type="Gene3D" id="2.30.30.760">
    <property type="match status" value="1"/>
</dbReference>
<keyword evidence="10" id="KW-0966">Cell projection</keyword>
<evidence type="ECO:0000256" key="8">
    <source>
        <dbReference type="SAM" id="Phobius"/>
    </source>
</evidence>
<dbReference type="InterPro" id="IPR039246">
    <property type="entry name" value="Flagellar_FlgA"/>
</dbReference>
<dbReference type="EMBL" id="MAJZ01000467">
    <property type="protein sequence ID" value="OCH76238.1"/>
    <property type="molecule type" value="Genomic_DNA"/>
</dbReference>
<keyword evidence="11" id="KW-1185">Reference proteome</keyword>
<accession>A0A1B9QZ12</accession>
<evidence type="ECO:0000313" key="10">
    <source>
        <dbReference type="EMBL" id="OCH76238.1"/>
    </source>
</evidence>
<reference evidence="11" key="1">
    <citation type="submission" date="2016-06" db="EMBL/GenBank/DDBJ databases">
        <authorList>
            <person name="Hehemann J.-H."/>
            <person name="Arevalo P."/>
            <person name="Datta M.S."/>
            <person name="Polz M.F."/>
        </authorList>
    </citation>
    <scope>NUCLEOTIDE SEQUENCE [LARGE SCALE GENOMIC DNA]</scope>
    <source>
        <strain evidence="11">9CSC122</strain>
    </source>
</reference>
<gene>
    <name evidence="10" type="ORF">A6E14_09595</name>
</gene>
<keyword evidence="4" id="KW-0732">Signal</keyword>
<keyword evidence="8" id="KW-1133">Transmembrane helix</keyword>
<sequence length="248" mass="27541">MIYSKSHWYLVTITKCRAFYKFYCKSIGFLLILFSFFSYSATNEQIEAIQQSAENYILNHVEHPVGGQLQARAANIDSRVFATDCPSPLLASSSSLSNQSSNITVLIECSEDNWRLYVPVRITTLGPQVTLSSPLNRGEIISANDVTISMVDLHRFRRQGFSSLNMVIGAKVKRNLNVGNVIQEKDICVVCRNETVVIRAVKEGMAITTKGIALSDGVAGEQIRVKNSKSNRIIEGRVTGINQVTVQF</sequence>
<evidence type="ECO:0000313" key="11">
    <source>
        <dbReference type="Proteomes" id="UP000093173"/>
    </source>
</evidence>
<keyword evidence="7" id="KW-1005">Bacterial flagellum biogenesis</keyword>
<dbReference type="PANTHER" id="PTHR36307:SF1">
    <property type="entry name" value="FLAGELLA BASAL BODY P-RING FORMATION PROTEIN FLGA"/>
    <property type="match status" value="1"/>
</dbReference>
<evidence type="ECO:0000256" key="7">
    <source>
        <dbReference type="RuleBase" id="RU362063"/>
    </source>
</evidence>
<comment type="function">
    <text evidence="6 7">Involved in the assembly process of the P-ring formation. It may associate with FlgF on the rod constituting a structure essential for the P-ring assembly or may act as a modulator protein for the P-ring assembly.</text>
</comment>
<evidence type="ECO:0000256" key="1">
    <source>
        <dbReference type="ARBA" id="ARBA00004418"/>
    </source>
</evidence>
<evidence type="ECO:0000256" key="2">
    <source>
        <dbReference type="ARBA" id="ARBA00010474"/>
    </source>
</evidence>
<dbReference type="GO" id="GO:0044780">
    <property type="term" value="P:bacterial-type flagellum assembly"/>
    <property type="evidence" value="ECO:0007669"/>
    <property type="project" value="InterPro"/>
</dbReference>
<organism evidence="10 11">
    <name type="scientific">Vibrio genomosp. F10</name>
    <dbReference type="NCBI Taxonomy" id="723171"/>
    <lineage>
        <taxon>Bacteria</taxon>
        <taxon>Pseudomonadati</taxon>
        <taxon>Pseudomonadota</taxon>
        <taxon>Gammaproteobacteria</taxon>
        <taxon>Vibrionales</taxon>
        <taxon>Vibrionaceae</taxon>
        <taxon>Vibrio</taxon>
    </lineage>
</organism>
<name>A0A1B9QZ12_9VIBR</name>
<dbReference type="Pfam" id="PF17656">
    <property type="entry name" value="ChapFlgA_N"/>
    <property type="match status" value="1"/>
</dbReference>
<dbReference type="SMART" id="SM00858">
    <property type="entry name" value="SAF"/>
    <property type="match status" value="1"/>
</dbReference>
<dbReference type="AlphaFoldDB" id="A0A1B9QZ12"/>
<evidence type="ECO:0000259" key="9">
    <source>
        <dbReference type="SMART" id="SM00858"/>
    </source>
</evidence>
<keyword evidence="8" id="KW-0812">Transmembrane</keyword>